<keyword evidence="6" id="KW-0597">Phosphoprotein</keyword>
<dbReference type="Ensembl" id="ENSPKIT00000001458.1">
    <property type="protein sequence ID" value="ENSPKIP00000020834.1"/>
    <property type="gene ID" value="ENSPKIG00000005454.1"/>
</dbReference>
<dbReference type="Proteomes" id="UP000261540">
    <property type="component" value="Unplaced"/>
</dbReference>
<dbReference type="FunFam" id="3.40.50.150:FF:000066">
    <property type="entry name" value="Trimethylguanosine synthase 1"/>
    <property type="match status" value="1"/>
</dbReference>
<dbReference type="GO" id="GO:0015030">
    <property type="term" value="C:Cajal body"/>
    <property type="evidence" value="ECO:0007669"/>
    <property type="project" value="UniProtKB-SubCell"/>
</dbReference>
<organism evidence="24 25">
    <name type="scientific">Paramormyrops kingsleyae</name>
    <dbReference type="NCBI Taxonomy" id="1676925"/>
    <lineage>
        <taxon>Eukaryota</taxon>
        <taxon>Metazoa</taxon>
        <taxon>Chordata</taxon>
        <taxon>Craniata</taxon>
        <taxon>Vertebrata</taxon>
        <taxon>Euteleostomi</taxon>
        <taxon>Actinopterygii</taxon>
        <taxon>Neopterygii</taxon>
        <taxon>Teleostei</taxon>
        <taxon>Osteoglossocephala</taxon>
        <taxon>Osteoglossomorpha</taxon>
        <taxon>Osteoglossiformes</taxon>
        <taxon>Mormyridae</taxon>
        <taxon>Paramormyrops</taxon>
    </lineage>
</organism>
<keyword evidence="7" id="KW-0489">Methyltransferase</keyword>
<protein>
    <recommendedName>
        <fullName evidence="4">Trimethylguanosine synthase</fullName>
    </recommendedName>
    <alternativeName>
        <fullName evidence="18">Cap-specific guanine-N(2) methyltransferase</fullName>
    </alternativeName>
    <alternativeName>
        <fullName evidence="21">Nuclear receptor coactivator 6-interacting protein</fullName>
    </alternativeName>
    <alternativeName>
        <fullName evidence="22">PRIP-interacting protein with methyltransferase motif</fullName>
    </alternativeName>
</protein>
<dbReference type="CDD" id="cd02440">
    <property type="entry name" value="AdoMet_MTases"/>
    <property type="match status" value="1"/>
</dbReference>
<comment type="catalytic activity">
    <reaction evidence="17">
        <text>a 5'-end (N(7)-methyl 5'-triphosphoguanosine)-ribonucleoside in snRNA + S-adenosyl-L-methionine = a 5'-end (N(2),N(7)-dimethyl 5'-triphosphoguanosine)-ribonucleoside in snRNA + S-adenosyl-L-homocysteine + H(+)</text>
        <dbReference type="Rhea" id="RHEA:78471"/>
        <dbReference type="Rhea" id="RHEA-COMP:19085"/>
        <dbReference type="Rhea" id="RHEA-COMP:19087"/>
        <dbReference type="ChEBI" id="CHEBI:15378"/>
        <dbReference type="ChEBI" id="CHEBI:57856"/>
        <dbReference type="ChEBI" id="CHEBI:59789"/>
        <dbReference type="ChEBI" id="CHEBI:156461"/>
        <dbReference type="ChEBI" id="CHEBI:172880"/>
    </reaction>
    <physiologicalReaction direction="left-to-right" evidence="17">
        <dbReference type="Rhea" id="RHEA:78472"/>
    </physiologicalReaction>
</comment>
<evidence type="ECO:0000256" key="5">
    <source>
        <dbReference type="ARBA" id="ARBA00022490"/>
    </source>
</evidence>
<accession>A0A3B3RQP6</accession>
<comment type="catalytic activity">
    <reaction evidence="15">
        <text>a 5'-end (N(7)-methyl 5'-triphosphoguanosine)-ribonucleoside in snoRNA + S-adenosyl-L-methionine = a 5'-end (N(2),N(7)-dimethyl 5'-triphosphoguanosine)-ribonucleoside in snoRNA + S-adenosyl-L-homocysteine + H(+)</text>
        <dbReference type="Rhea" id="RHEA:78475"/>
        <dbReference type="Rhea" id="RHEA-COMP:19086"/>
        <dbReference type="Rhea" id="RHEA-COMP:19088"/>
        <dbReference type="ChEBI" id="CHEBI:15378"/>
        <dbReference type="ChEBI" id="CHEBI:57856"/>
        <dbReference type="ChEBI" id="CHEBI:59789"/>
        <dbReference type="ChEBI" id="CHEBI:156461"/>
        <dbReference type="ChEBI" id="CHEBI:172880"/>
    </reaction>
    <physiologicalReaction direction="left-to-right" evidence="15">
        <dbReference type="Rhea" id="RHEA:78476"/>
    </physiologicalReaction>
</comment>
<keyword evidence="25" id="KW-1185">Reference proteome</keyword>
<comment type="catalytic activity">
    <reaction evidence="16">
        <text>a 5'-end (N(2),N(7)-dimethyl 5'-triphosphoguanosine)-ribonucleoside in snRNA + S-adenosyl-L-methionine = a 5'-end (N(2),N(2),N(7)-trimethyl 5'-triphosphoguanosine)-ribonucleoside in snRNA + S-adenosyl-L-homocysteine + H(+)</text>
        <dbReference type="Rhea" id="RHEA:78479"/>
        <dbReference type="Rhea" id="RHEA-COMP:19087"/>
        <dbReference type="Rhea" id="RHEA-COMP:19089"/>
        <dbReference type="ChEBI" id="CHEBI:15378"/>
        <dbReference type="ChEBI" id="CHEBI:57856"/>
        <dbReference type="ChEBI" id="CHEBI:59789"/>
        <dbReference type="ChEBI" id="CHEBI:167623"/>
        <dbReference type="ChEBI" id="CHEBI:172880"/>
    </reaction>
    <physiologicalReaction direction="left-to-right" evidence="16">
        <dbReference type="Rhea" id="RHEA:78480"/>
    </physiologicalReaction>
</comment>
<evidence type="ECO:0000256" key="10">
    <source>
        <dbReference type="ARBA" id="ARBA00023015"/>
    </source>
</evidence>
<feature type="region of interest" description="Disordered" evidence="23">
    <location>
        <begin position="442"/>
        <end position="499"/>
    </location>
</feature>
<keyword evidence="10" id="KW-0805">Transcription regulation</keyword>
<evidence type="ECO:0000256" key="19">
    <source>
        <dbReference type="ARBA" id="ARBA00057179"/>
    </source>
</evidence>
<feature type="compositionally biased region" description="Basic and acidic residues" evidence="23">
    <location>
        <begin position="620"/>
        <end position="630"/>
    </location>
</feature>
<dbReference type="GO" id="GO:0030593">
    <property type="term" value="P:neutrophil chemotaxis"/>
    <property type="evidence" value="ECO:0007669"/>
    <property type="project" value="Ensembl"/>
</dbReference>
<dbReference type="PANTHER" id="PTHR14741:SF32">
    <property type="entry name" value="TRIMETHYLGUANOSINE SYNTHASE"/>
    <property type="match status" value="1"/>
</dbReference>
<keyword evidence="8" id="KW-0808">Transferase</keyword>
<reference evidence="24" key="1">
    <citation type="submission" date="2025-08" db="UniProtKB">
        <authorList>
            <consortium name="Ensembl"/>
        </authorList>
    </citation>
    <scope>IDENTIFICATION</scope>
</reference>
<dbReference type="InterPro" id="IPR029063">
    <property type="entry name" value="SAM-dependent_MTases_sf"/>
</dbReference>
<evidence type="ECO:0000256" key="4">
    <source>
        <dbReference type="ARBA" id="ARBA00018517"/>
    </source>
</evidence>
<evidence type="ECO:0000313" key="25">
    <source>
        <dbReference type="Proteomes" id="UP000261540"/>
    </source>
</evidence>
<evidence type="ECO:0000256" key="8">
    <source>
        <dbReference type="ARBA" id="ARBA00022679"/>
    </source>
</evidence>
<dbReference type="PANTHER" id="PTHR14741">
    <property type="entry name" value="S-ADENOSYLMETHIONINE-DEPENDENT METHYLTRANSFERASE RELATED"/>
    <property type="match status" value="1"/>
</dbReference>
<dbReference type="GO" id="GO:0005737">
    <property type="term" value="C:cytoplasm"/>
    <property type="evidence" value="ECO:0007669"/>
    <property type="project" value="UniProtKB-SubCell"/>
</dbReference>
<dbReference type="GeneTree" id="ENSGT00390000018056"/>
<comment type="subcellular location">
    <subcellularLocation>
        <location evidence="2">Cytoplasm</location>
    </subcellularLocation>
    <subcellularLocation>
        <location evidence="1">Nucleus</location>
        <location evidence="1">Cajal body</location>
    </subcellularLocation>
    <subcellularLocation>
        <location evidence="3">Nucleus</location>
        <location evidence="3">Nucleolus</location>
    </subcellularLocation>
</comment>
<dbReference type="STRING" id="1676925.ENSPKIP00000020834"/>
<evidence type="ECO:0000256" key="20">
    <source>
        <dbReference type="ARBA" id="ARBA00064494"/>
    </source>
</evidence>
<evidence type="ECO:0000256" key="1">
    <source>
        <dbReference type="ARBA" id="ARBA00004408"/>
    </source>
</evidence>
<evidence type="ECO:0000256" key="15">
    <source>
        <dbReference type="ARBA" id="ARBA00048740"/>
    </source>
</evidence>
<evidence type="ECO:0000256" key="6">
    <source>
        <dbReference type="ARBA" id="ARBA00022553"/>
    </source>
</evidence>
<feature type="compositionally biased region" description="Basic residues" evidence="23">
    <location>
        <begin position="109"/>
        <end position="122"/>
    </location>
</feature>
<evidence type="ECO:0000256" key="9">
    <source>
        <dbReference type="ARBA" id="ARBA00022691"/>
    </source>
</evidence>
<proteinExistence type="inferred from homology"/>
<evidence type="ECO:0000256" key="23">
    <source>
        <dbReference type="SAM" id="MobiDB-lite"/>
    </source>
</evidence>
<dbReference type="Pfam" id="PF09445">
    <property type="entry name" value="Methyltransf_15"/>
    <property type="match status" value="1"/>
</dbReference>
<evidence type="ECO:0000256" key="12">
    <source>
        <dbReference type="ARBA" id="ARBA00023242"/>
    </source>
</evidence>
<evidence type="ECO:0000256" key="16">
    <source>
        <dbReference type="ARBA" id="ARBA00048763"/>
    </source>
</evidence>
<feature type="region of interest" description="Disordered" evidence="23">
    <location>
        <begin position="537"/>
        <end position="562"/>
    </location>
</feature>
<comment type="similarity">
    <text evidence="13">Belongs to the methyltransferase superfamily. Trimethylguanosine synthase family.</text>
</comment>
<dbReference type="GO" id="GO:0009611">
    <property type="term" value="P:response to wounding"/>
    <property type="evidence" value="ECO:0007669"/>
    <property type="project" value="Ensembl"/>
</dbReference>
<comment type="catalytic activity">
    <reaction evidence="14">
        <text>a 5'-end (N(2),N(7)-dimethyl 5'-triphosphoguanosine)-ribonucleoside in snoRNA + S-adenosyl-L-methionine = a 5'-end (N(2),N(2),N(7)-trimethyl 5'-triphosphoguanosine)-ribonucleoside in snoRNA + S-adenosyl-L-homocysteine + H(+)</text>
        <dbReference type="Rhea" id="RHEA:78507"/>
        <dbReference type="Rhea" id="RHEA-COMP:19088"/>
        <dbReference type="Rhea" id="RHEA-COMP:19090"/>
        <dbReference type="ChEBI" id="CHEBI:15378"/>
        <dbReference type="ChEBI" id="CHEBI:57856"/>
        <dbReference type="ChEBI" id="CHEBI:59789"/>
        <dbReference type="ChEBI" id="CHEBI:167623"/>
        <dbReference type="ChEBI" id="CHEBI:172880"/>
    </reaction>
    <physiologicalReaction direction="left-to-right" evidence="14">
        <dbReference type="Rhea" id="RHEA:78508"/>
    </physiologicalReaction>
</comment>
<dbReference type="AlphaFoldDB" id="A0A3B3RQP6"/>
<evidence type="ECO:0000256" key="21">
    <source>
        <dbReference type="ARBA" id="ARBA00079339"/>
    </source>
</evidence>
<evidence type="ECO:0000256" key="13">
    <source>
        <dbReference type="ARBA" id="ARBA00025783"/>
    </source>
</evidence>
<dbReference type="SUPFAM" id="SSF53335">
    <property type="entry name" value="S-adenosyl-L-methionine-dependent methyltransferases"/>
    <property type="match status" value="1"/>
</dbReference>
<keyword evidence="9" id="KW-0949">S-adenosyl-L-methionine</keyword>
<dbReference type="GO" id="GO:0090022">
    <property type="term" value="P:regulation of neutrophil chemotaxis"/>
    <property type="evidence" value="ECO:0007669"/>
    <property type="project" value="Ensembl"/>
</dbReference>
<feature type="region of interest" description="Disordered" evidence="23">
    <location>
        <begin position="595"/>
        <end position="634"/>
    </location>
</feature>
<dbReference type="Gene3D" id="3.40.50.150">
    <property type="entry name" value="Vaccinia Virus protein VP39"/>
    <property type="match status" value="1"/>
</dbReference>
<feature type="region of interest" description="Disordered" evidence="23">
    <location>
        <begin position="668"/>
        <end position="700"/>
    </location>
</feature>
<evidence type="ECO:0000256" key="2">
    <source>
        <dbReference type="ARBA" id="ARBA00004496"/>
    </source>
</evidence>
<evidence type="ECO:0000256" key="3">
    <source>
        <dbReference type="ARBA" id="ARBA00004604"/>
    </source>
</evidence>
<feature type="compositionally biased region" description="Basic residues" evidence="23">
    <location>
        <begin position="687"/>
        <end position="697"/>
    </location>
</feature>
<dbReference type="GO" id="GO:0071164">
    <property type="term" value="F:RNA cap trimethylguanosine synthase activity"/>
    <property type="evidence" value="ECO:0007669"/>
    <property type="project" value="TreeGrafter"/>
</dbReference>
<keyword evidence="5" id="KW-0963">Cytoplasm</keyword>
<evidence type="ECO:0000256" key="7">
    <source>
        <dbReference type="ARBA" id="ARBA00022603"/>
    </source>
</evidence>
<reference evidence="24" key="2">
    <citation type="submission" date="2025-09" db="UniProtKB">
        <authorList>
            <consortium name="Ensembl"/>
        </authorList>
    </citation>
    <scope>IDENTIFICATION</scope>
</reference>
<evidence type="ECO:0000256" key="17">
    <source>
        <dbReference type="ARBA" id="ARBA00049075"/>
    </source>
</evidence>
<dbReference type="InterPro" id="IPR019012">
    <property type="entry name" value="RNA_cap_Gua-N2-MeTrfase"/>
</dbReference>
<sequence length="916" mass="98766">MRSTNAFSNGCSMVADIFFCDGNSNEDRRIHCLLSRAFVQDRELYRSAGLKSACSSATCTDNGCDGPLDLEVETPVVEAQEHWDEETCLMASMGLPVEFRSSSSQKSKVTNKGHCKGAKPKKYWGTESDNEKDQSPMSDKASAGQTHVSEEAGAGQTHVSEEGGAGQSQVSEEAGAGQSHVSEEGGAGQSHVSEEAGAGQSHVSEEAGAGQSHVSEEAGAGQSHVSEEGGAGMSQVSEEGGAGMSRVSEEGGAGLSRVSEEGGAGLSRMSEEGGAGMSDMIETCEFLEAGAKGPESAAGWEEYWSHQGEGLLWSAWLEKHPEYCDGQLMVPWHCPDRQEAWTQHFNETYYNYWDQFHYWASQGWTVDEASCEGVECNTQREGQEVRLEPTSCYPSNTNSQVVEAEISDLMTRLDLQSEGPGRGDGGLVGALCFSGDEPCDGGARKGGGSRGEGACSPGPSGTPGDVAKGPSPMERGSSGSDGEGGDPPERRQAKLKRSHELDAEELAVLSVNDAWEKLGLRCGQNSRFDRVLKLKRGHADRLQRRRGAKSRPAGGGVTPGSKHVFFTEDGDIITPGGGKTLQKVQNFLAQVRGKTDLSPAATEVSGGPASEERAPEEEEAGSKEEGHDEVPCSSEPWALPEAQAQSQDLLLHKDEEAQSRRKLLSLDVPDFLLPDPPEESSEGPTKPPRKKKNKKKKVEVPPEIAADPDLAKYWVQRYRLFSRFDEGIQLDPEGWFSVTPEKIARHIADRVRHHSGPLLVIDAFCGVGGNAIQFALTGNRVLAIDIDPLRLGLARNNAQVYGVADRIDFLQGDFLQLAPRLRGDAVFLSPPWGGPDYLGAEVFDIRTMMSPDGFEIFRLSRMISENVVYFLPRNADMDQIASLAGPGGKVEVEQNFLNNKLKTITAYFGNLIKSNY</sequence>
<dbReference type="GO" id="GO:0005730">
    <property type="term" value="C:nucleolus"/>
    <property type="evidence" value="ECO:0007669"/>
    <property type="project" value="UniProtKB-SubCell"/>
</dbReference>
<evidence type="ECO:0000313" key="24">
    <source>
        <dbReference type="Ensembl" id="ENSPKIP00000020834.1"/>
    </source>
</evidence>
<evidence type="ECO:0000256" key="22">
    <source>
        <dbReference type="ARBA" id="ARBA00081504"/>
    </source>
</evidence>
<keyword evidence="11" id="KW-0804">Transcription</keyword>
<evidence type="ECO:0000256" key="11">
    <source>
        <dbReference type="ARBA" id="ARBA00023163"/>
    </source>
</evidence>
<feature type="region of interest" description="Disordered" evidence="23">
    <location>
        <begin position="101"/>
        <end position="274"/>
    </location>
</feature>
<comment type="function">
    <text evidence="19">Catalyzes the 2 serial methylation steps for the conversion of the 7-monomethylguanosine (m(7)G) caps of snRNAs and snoRNAs to a 2,2,7-trimethylguanosine (m(2,2,7)G) cap structure. The enzyme is specific for guanine, and N7 methylation must precede N2 methylation. Hypermethylation of the m7G cap of U snRNAs leads to their concentration in nuclear foci, their colocalization with coilin and the formation of canonical Cajal bodies (CBs). Plays a role in transcriptional regulation.</text>
</comment>
<keyword evidence="12" id="KW-0539">Nucleus</keyword>
<evidence type="ECO:0000256" key="14">
    <source>
        <dbReference type="ARBA" id="ARBA00047418"/>
    </source>
</evidence>
<comment type="subunit">
    <text evidence="20">May form homooligomers. Interacts with CREBBP/CBP, EED/WAIT1, EP300/P300, NCOA6/PRIP, PPARBP/PBP and SMN.</text>
</comment>
<name>A0A3B3RQP6_9TELE</name>
<evidence type="ECO:0000256" key="18">
    <source>
        <dbReference type="ARBA" id="ARBA00049790"/>
    </source>
</evidence>